<dbReference type="Pfam" id="PF13847">
    <property type="entry name" value="Methyltransf_31"/>
    <property type="match status" value="1"/>
</dbReference>
<dbReference type="InterPro" id="IPR053173">
    <property type="entry name" value="SAM-binding_MTase"/>
</dbReference>
<dbReference type="AlphaFoldDB" id="A0A1F8EBE5"/>
<evidence type="ECO:0000259" key="1">
    <source>
        <dbReference type="Pfam" id="PF13847"/>
    </source>
</evidence>
<dbReference type="Gene3D" id="3.40.50.150">
    <property type="entry name" value="Vaccinia Virus protein VP39"/>
    <property type="match status" value="1"/>
</dbReference>
<sequence length="183" mass="19930">MESAPFSSEGFLNPDIIVGEFGISPGMNIADFGCGAGHIGILVAQRVGKDGHVLALDIMEDKLDSFKAQAKAVGLENIETKRANLEIVGNTGANDESQDMVILINILFQSNKKQDILKEAKRVLKSQGTIILVEWKKSGGGLGPPNELRTDTNDMQALFVAEGFTFVRQFNAGQFHYGMIFRK</sequence>
<reference evidence="2 3" key="1">
    <citation type="journal article" date="2016" name="Nat. Commun.">
        <title>Thousands of microbial genomes shed light on interconnected biogeochemical processes in an aquifer system.</title>
        <authorList>
            <person name="Anantharaman K."/>
            <person name="Brown C.T."/>
            <person name="Hug L.A."/>
            <person name="Sharon I."/>
            <person name="Castelle C.J."/>
            <person name="Probst A.J."/>
            <person name="Thomas B.C."/>
            <person name="Singh A."/>
            <person name="Wilkins M.J."/>
            <person name="Karaoz U."/>
            <person name="Brodie E.L."/>
            <person name="Williams K.H."/>
            <person name="Hubbard S.S."/>
            <person name="Banfield J.F."/>
        </authorList>
    </citation>
    <scope>NUCLEOTIDE SEQUENCE [LARGE SCALE GENOMIC DNA]</scope>
</reference>
<dbReference type="PANTHER" id="PTHR45128:SF1">
    <property type="entry name" value="S-ADENOSYLMETHIONINE-DEPENDENT METHYLTRANSFERASE RV2258C"/>
    <property type="match status" value="1"/>
</dbReference>
<dbReference type="InterPro" id="IPR029063">
    <property type="entry name" value="SAM-dependent_MTases_sf"/>
</dbReference>
<protein>
    <recommendedName>
        <fullName evidence="1">Methyltransferase domain-containing protein</fullName>
    </recommendedName>
</protein>
<dbReference type="CDD" id="cd02440">
    <property type="entry name" value="AdoMet_MTases"/>
    <property type="match status" value="1"/>
</dbReference>
<dbReference type="STRING" id="1802660.A2735_03640"/>
<accession>A0A1F8EBE5</accession>
<name>A0A1F8EBE5_9BACT</name>
<dbReference type="InterPro" id="IPR025714">
    <property type="entry name" value="Methyltranfer_dom"/>
</dbReference>
<dbReference type="PANTHER" id="PTHR45128">
    <property type="entry name" value="METHYLTRANSFERASE TYPE 11"/>
    <property type="match status" value="1"/>
</dbReference>
<evidence type="ECO:0000313" key="3">
    <source>
        <dbReference type="Proteomes" id="UP000178520"/>
    </source>
</evidence>
<dbReference type="EMBL" id="MGJA01000010">
    <property type="protein sequence ID" value="OGM97669.1"/>
    <property type="molecule type" value="Genomic_DNA"/>
</dbReference>
<feature type="domain" description="Methyltransferase" evidence="1">
    <location>
        <begin position="24"/>
        <end position="134"/>
    </location>
</feature>
<proteinExistence type="predicted"/>
<dbReference type="SUPFAM" id="SSF53335">
    <property type="entry name" value="S-adenosyl-L-methionine-dependent methyltransferases"/>
    <property type="match status" value="1"/>
</dbReference>
<comment type="caution">
    <text evidence="2">The sequence shown here is derived from an EMBL/GenBank/DDBJ whole genome shotgun (WGS) entry which is preliminary data.</text>
</comment>
<evidence type="ECO:0000313" key="2">
    <source>
        <dbReference type="EMBL" id="OGM97669.1"/>
    </source>
</evidence>
<dbReference type="Proteomes" id="UP000178520">
    <property type="component" value="Unassembled WGS sequence"/>
</dbReference>
<gene>
    <name evidence="2" type="ORF">A2735_03640</name>
</gene>
<organism evidence="2 3">
    <name type="scientific">Candidatus Yanofskybacteria bacterium RIFCSPHIGHO2_01_FULL_41_21</name>
    <dbReference type="NCBI Taxonomy" id="1802660"/>
    <lineage>
        <taxon>Bacteria</taxon>
        <taxon>Candidatus Yanofskyibacteriota</taxon>
    </lineage>
</organism>